<dbReference type="Proteomes" id="UP001060085">
    <property type="component" value="Linkage Group LG04"/>
</dbReference>
<reference evidence="2" key="1">
    <citation type="journal article" date="2023" name="Nat. Plants">
        <title>Single-cell RNA sequencing provides a high-resolution roadmap for understanding the multicellular compartmentation of specialized metabolism.</title>
        <authorList>
            <person name="Sun S."/>
            <person name="Shen X."/>
            <person name="Li Y."/>
            <person name="Li Y."/>
            <person name="Wang S."/>
            <person name="Li R."/>
            <person name="Zhang H."/>
            <person name="Shen G."/>
            <person name="Guo B."/>
            <person name="Wei J."/>
            <person name="Xu J."/>
            <person name="St-Pierre B."/>
            <person name="Chen S."/>
            <person name="Sun C."/>
        </authorList>
    </citation>
    <scope>NUCLEOTIDE SEQUENCE [LARGE SCALE GENOMIC DNA]</scope>
</reference>
<keyword evidence="2" id="KW-1185">Reference proteome</keyword>
<accession>A0ACC0B8H7</accession>
<sequence length="127" mass="14405">MEEVPVHVHPGSIVSDVLTKQHKHRSGMIWSGNRETSITNLQCRCFGRNLFQPIVELLSGAFLDMGMGEQIDDLTESDTIRLLDWNDAMTDIQLGMTFVDKVQAISAVQKWSIRIGREYRVVKSKSD</sequence>
<name>A0ACC0B8H7_CATRO</name>
<organism evidence="1 2">
    <name type="scientific">Catharanthus roseus</name>
    <name type="common">Madagascar periwinkle</name>
    <name type="synonym">Vinca rosea</name>
    <dbReference type="NCBI Taxonomy" id="4058"/>
    <lineage>
        <taxon>Eukaryota</taxon>
        <taxon>Viridiplantae</taxon>
        <taxon>Streptophyta</taxon>
        <taxon>Embryophyta</taxon>
        <taxon>Tracheophyta</taxon>
        <taxon>Spermatophyta</taxon>
        <taxon>Magnoliopsida</taxon>
        <taxon>eudicotyledons</taxon>
        <taxon>Gunneridae</taxon>
        <taxon>Pentapetalae</taxon>
        <taxon>asterids</taxon>
        <taxon>lamiids</taxon>
        <taxon>Gentianales</taxon>
        <taxon>Apocynaceae</taxon>
        <taxon>Rauvolfioideae</taxon>
        <taxon>Vinceae</taxon>
        <taxon>Catharanthinae</taxon>
        <taxon>Catharanthus</taxon>
    </lineage>
</organism>
<gene>
    <name evidence="1" type="ORF">M9H77_18827</name>
</gene>
<dbReference type="EMBL" id="CM044704">
    <property type="protein sequence ID" value="KAI5668974.1"/>
    <property type="molecule type" value="Genomic_DNA"/>
</dbReference>
<evidence type="ECO:0000313" key="1">
    <source>
        <dbReference type="EMBL" id="KAI5668974.1"/>
    </source>
</evidence>
<protein>
    <submittedName>
        <fullName evidence="1">Uncharacterized protein</fullName>
    </submittedName>
</protein>
<evidence type="ECO:0000313" key="2">
    <source>
        <dbReference type="Proteomes" id="UP001060085"/>
    </source>
</evidence>
<proteinExistence type="predicted"/>
<comment type="caution">
    <text evidence="1">The sequence shown here is derived from an EMBL/GenBank/DDBJ whole genome shotgun (WGS) entry which is preliminary data.</text>
</comment>